<dbReference type="OrthoDB" id="9812980at2"/>
<gene>
    <name evidence="8" type="ORF">BKP64_14635</name>
</gene>
<evidence type="ECO:0000256" key="6">
    <source>
        <dbReference type="RuleBase" id="RU366058"/>
    </source>
</evidence>
<dbReference type="PANTHER" id="PTHR12677:SF59">
    <property type="entry name" value="GOLGI APPARATUS MEMBRANE PROTEIN TVP38-RELATED"/>
    <property type="match status" value="1"/>
</dbReference>
<feature type="transmembrane region" description="Helical" evidence="6">
    <location>
        <begin position="132"/>
        <end position="155"/>
    </location>
</feature>
<dbReference type="AlphaFoldDB" id="A0A1D9GNU5"/>
<dbReference type="STRING" id="1874317.BKP64_14635"/>
<reference evidence="8 9" key="1">
    <citation type="submission" date="2016-10" db="EMBL/GenBank/DDBJ databases">
        <title>Marinobacter salinus sp. nov., a moderately halophilic bacterium isolated from a tidal flat environment.</title>
        <authorList>
            <person name="Park S.-J."/>
        </authorList>
    </citation>
    <scope>NUCLEOTIDE SEQUENCE [LARGE SCALE GENOMIC DNA]</scope>
    <source>
        <strain evidence="8 9">Hb8</strain>
    </source>
</reference>
<dbReference type="Pfam" id="PF09335">
    <property type="entry name" value="VTT_dom"/>
    <property type="match status" value="1"/>
</dbReference>
<keyword evidence="3 6" id="KW-0812">Transmembrane</keyword>
<evidence type="ECO:0000256" key="1">
    <source>
        <dbReference type="ARBA" id="ARBA00004651"/>
    </source>
</evidence>
<comment type="similarity">
    <text evidence="6">Belongs to the TVP38/TMEM64 family.</text>
</comment>
<feature type="transmembrane region" description="Helical" evidence="6">
    <location>
        <begin position="162"/>
        <end position="183"/>
    </location>
</feature>
<dbReference type="KEGG" id="msq:BKP64_14635"/>
<protein>
    <recommendedName>
        <fullName evidence="6">TVP38/TMEM64 family membrane protein</fullName>
    </recommendedName>
</protein>
<dbReference type="InterPro" id="IPR015414">
    <property type="entry name" value="TMEM64"/>
</dbReference>
<keyword evidence="4 6" id="KW-1133">Transmembrane helix</keyword>
<evidence type="ECO:0000259" key="7">
    <source>
        <dbReference type="Pfam" id="PF09335"/>
    </source>
</evidence>
<dbReference type="RefSeq" id="WP_070971662.1">
    <property type="nucleotide sequence ID" value="NZ_CP017715.1"/>
</dbReference>
<accession>A0A1D9GNU5</accession>
<feature type="transmembrane region" description="Helical" evidence="6">
    <location>
        <begin position="81"/>
        <end position="106"/>
    </location>
</feature>
<feature type="transmembrane region" description="Helical" evidence="6">
    <location>
        <begin position="7"/>
        <end position="27"/>
    </location>
</feature>
<dbReference type="GO" id="GO:0005886">
    <property type="term" value="C:plasma membrane"/>
    <property type="evidence" value="ECO:0007669"/>
    <property type="project" value="UniProtKB-SubCell"/>
</dbReference>
<evidence type="ECO:0000256" key="4">
    <source>
        <dbReference type="ARBA" id="ARBA00022989"/>
    </source>
</evidence>
<evidence type="ECO:0000313" key="8">
    <source>
        <dbReference type="EMBL" id="AOY89306.1"/>
    </source>
</evidence>
<evidence type="ECO:0000256" key="2">
    <source>
        <dbReference type="ARBA" id="ARBA00022475"/>
    </source>
</evidence>
<dbReference type="Proteomes" id="UP000177445">
    <property type="component" value="Chromosome"/>
</dbReference>
<dbReference type="EMBL" id="CP017715">
    <property type="protein sequence ID" value="AOY89306.1"/>
    <property type="molecule type" value="Genomic_DNA"/>
</dbReference>
<keyword evidence="2 6" id="KW-1003">Cell membrane</keyword>
<name>A0A1D9GNU5_9GAMM</name>
<comment type="subcellular location">
    <subcellularLocation>
        <location evidence="1 6">Cell membrane</location>
        <topology evidence="1 6">Multi-pass membrane protein</topology>
    </subcellularLocation>
</comment>
<keyword evidence="5 6" id="KW-0472">Membrane</keyword>
<dbReference type="InterPro" id="IPR032816">
    <property type="entry name" value="VTT_dom"/>
</dbReference>
<sequence length="230" mass="24710">MNHSKWVFRLSILVIVALVMAVIWLVLRQLGMPVSLAPSALSDWLGHQGVSGPLLLMLMMILAVVVGPIPTLPISAAAGLVYGMFTGTAIAVTGALAGSIIAFYLARILGREVVRRKLGDHPVFSANGSQRFLFIAVTLTRLVPLFSFALISYAAGVTAISLWRYALATTIGMLPMTFVFAGLGHSFELSPVLTVVAAAIILIVMSTLPLYLSRRPHSRLSRFLHLGTET</sequence>
<evidence type="ECO:0000313" key="9">
    <source>
        <dbReference type="Proteomes" id="UP000177445"/>
    </source>
</evidence>
<feature type="transmembrane region" description="Helical" evidence="6">
    <location>
        <begin position="189"/>
        <end position="212"/>
    </location>
</feature>
<organism evidence="8 9">
    <name type="scientific">Marinobacter salinus</name>
    <dbReference type="NCBI Taxonomy" id="1874317"/>
    <lineage>
        <taxon>Bacteria</taxon>
        <taxon>Pseudomonadati</taxon>
        <taxon>Pseudomonadota</taxon>
        <taxon>Gammaproteobacteria</taxon>
        <taxon>Pseudomonadales</taxon>
        <taxon>Marinobacteraceae</taxon>
        <taxon>Marinobacter</taxon>
    </lineage>
</organism>
<feature type="domain" description="VTT" evidence="7">
    <location>
        <begin position="69"/>
        <end position="185"/>
    </location>
</feature>
<evidence type="ECO:0000256" key="5">
    <source>
        <dbReference type="ARBA" id="ARBA00023136"/>
    </source>
</evidence>
<feature type="transmembrane region" description="Helical" evidence="6">
    <location>
        <begin position="47"/>
        <end position="69"/>
    </location>
</feature>
<proteinExistence type="inferred from homology"/>
<dbReference type="PANTHER" id="PTHR12677">
    <property type="entry name" value="GOLGI APPARATUS MEMBRANE PROTEIN TVP38-RELATED"/>
    <property type="match status" value="1"/>
</dbReference>
<evidence type="ECO:0000256" key="3">
    <source>
        <dbReference type="ARBA" id="ARBA00022692"/>
    </source>
</evidence>
<keyword evidence="9" id="KW-1185">Reference proteome</keyword>